<reference evidence="2 3" key="1">
    <citation type="journal article" date="2018" name="Gigascience">
        <title>Genomes of trombidid mites reveal novel predicted allergens and laterally-transferred genes associated with secondary metabolism.</title>
        <authorList>
            <person name="Dong X."/>
            <person name="Chaisiri K."/>
            <person name="Xia D."/>
            <person name="Armstrong S.D."/>
            <person name="Fang Y."/>
            <person name="Donnelly M.J."/>
            <person name="Kadowaki T."/>
            <person name="McGarry J.W."/>
            <person name="Darby A.C."/>
            <person name="Makepeace B.L."/>
        </authorList>
    </citation>
    <scope>NUCLEOTIDE SEQUENCE [LARGE SCALE GENOMIC DNA]</scope>
    <source>
        <strain evidence="2">UoL-WK</strain>
    </source>
</reference>
<keyword evidence="3" id="KW-1185">Reference proteome</keyword>
<evidence type="ECO:0000259" key="1">
    <source>
        <dbReference type="PROSITE" id="PS50055"/>
    </source>
</evidence>
<dbReference type="STRING" id="1965070.A0A3S3PE41"/>
<dbReference type="Proteomes" id="UP000285301">
    <property type="component" value="Unassembled WGS sequence"/>
</dbReference>
<sequence length="226" mass="26547">MYDVFGYTKKMRQARKGMIESVDQYKFVYECLEEAHISGKTWFPVSELSQQMKYKSMKTPITRQNEYQREYQVSALSRKPTLLSDNHRPYLTTFQSNDSTDYVNGVFVDGYTRSRENIVTEWPMPHTVADCWSLIYDHDCNSVVVLANPEDSSNYPSFWPTEKEKRRKFGPVFTVELISFNHYPNIKTWIFRINKKVVSLTELMSGVKGVPKTTQFFQITCWPLGH</sequence>
<comment type="caution">
    <text evidence="2">The sequence shown here is derived from an EMBL/GenBank/DDBJ whole genome shotgun (WGS) entry which is preliminary data.</text>
</comment>
<dbReference type="GO" id="GO:0004725">
    <property type="term" value="F:protein tyrosine phosphatase activity"/>
    <property type="evidence" value="ECO:0007669"/>
    <property type="project" value="InterPro"/>
</dbReference>
<keyword evidence="2" id="KW-0675">Receptor</keyword>
<dbReference type="InterPro" id="IPR029021">
    <property type="entry name" value="Prot-tyrosine_phosphatase-like"/>
</dbReference>
<proteinExistence type="predicted"/>
<organism evidence="2 3">
    <name type="scientific">Dinothrombium tinctorium</name>
    <dbReference type="NCBI Taxonomy" id="1965070"/>
    <lineage>
        <taxon>Eukaryota</taxon>
        <taxon>Metazoa</taxon>
        <taxon>Ecdysozoa</taxon>
        <taxon>Arthropoda</taxon>
        <taxon>Chelicerata</taxon>
        <taxon>Arachnida</taxon>
        <taxon>Acari</taxon>
        <taxon>Acariformes</taxon>
        <taxon>Trombidiformes</taxon>
        <taxon>Prostigmata</taxon>
        <taxon>Anystina</taxon>
        <taxon>Parasitengona</taxon>
        <taxon>Trombidioidea</taxon>
        <taxon>Trombidiidae</taxon>
        <taxon>Dinothrombium</taxon>
    </lineage>
</organism>
<evidence type="ECO:0000313" key="3">
    <source>
        <dbReference type="Proteomes" id="UP000285301"/>
    </source>
</evidence>
<evidence type="ECO:0000313" key="2">
    <source>
        <dbReference type="EMBL" id="RWR98987.1"/>
    </source>
</evidence>
<dbReference type="SUPFAM" id="SSF52799">
    <property type="entry name" value="(Phosphotyrosine protein) phosphatases II"/>
    <property type="match status" value="2"/>
</dbReference>
<dbReference type="PROSITE" id="PS50055">
    <property type="entry name" value="TYR_PHOSPHATASE_PTP"/>
    <property type="match status" value="1"/>
</dbReference>
<dbReference type="InterPro" id="IPR050348">
    <property type="entry name" value="Protein-Tyr_Phosphatase"/>
</dbReference>
<dbReference type="SMART" id="SM00194">
    <property type="entry name" value="PTPc"/>
    <property type="match status" value="1"/>
</dbReference>
<dbReference type="PANTHER" id="PTHR19134">
    <property type="entry name" value="RECEPTOR-TYPE TYROSINE-PROTEIN PHOSPHATASE"/>
    <property type="match status" value="1"/>
</dbReference>
<dbReference type="PANTHER" id="PTHR19134:SF449">
    <property type="entry name" value="TYROSINE-PROTEIN PHOSPHATASE 1"/>
    <property type="match status" value="1"/>
</dbReference>
<feature type="domain" description="Tyrosine-protein phosphatase" evidence="1">
    <location>
        <begin position="80"/>
        <end position="223"/>
    </location>
</feature>
<dbReference type="Pfam" id="PF00102">
    <property type="entry name" value="Y_phosphatase"/>
    <property type="match status" value="2"/>
</dbReference>
<name>A0A3S3PE41_9ACAR</name>
<accession>A0A3S3PE41</accession>
<protein>
    <submittedName>
        <fullName evidence="2">Receptor-type tyrosine-protein phosphatase U-like protein</fullName>
    </submittedName>
</protein>
<dbReference type="InterPro" id="IPR000242">
    <property type="entry name" value="PTP_cat"/>
</dbReference>
<feature type="non-terminal residue" evidence="2">
    <location>
        <position position="226"/>
    </location>
</feature>
<dbReference type="Gene3D" id="3.90.190.10">
    <property type="entry name" value="Protein tyrosine phosphatase superfamily"/>
    <property type="match status" value="2"/>
</dbReference>
<dbReference type="EMBL" id="NCKU01017445">
    <property type="protein sequence ID" value="RWR98987.1"/>
    <property type="molecule type" value="Genomic_DNA"/>
</dbReference>
<dbReference type="AlphaFoldDB" id="A0A3S3PE41"/>
<gene>
    <name evidence="2" type="ORF">B4U79_11577</name>
</gene>
<dbReference type="OrthoDB" id="6144703at2759"/>